<name>A0ABP0HPL1_9DINO</name>
<keyword evidence="4" id="KW-1185">Reference proteome</keyword>
<dbReference type="EMBL" id="CAXAMN010000803">
    <property type="protein sequence ID" value="CAK8990845.1"/>
    <property type="molecule type" value="Genomic_DNA"/>
</dbReference>
<dbReference type="Proteomes" id="UP001642484">
    <property type="component" value="Unassembled WGS sequence"/>
</dbReference>
<protein>
    <submittedName>
        <fullName evidence="2">Uncharacterized protein</fullName>
    </submittedName>
</protein>
<reference evidence="2 4" key="1">
    <citation type="submission" date="2024-02" db="EMBL/GenBank/DDBJ databases">
        <authorList>
            <person name="Chen Y."/>
            <person name="Shah S."/>
            <person name="Dougan E. K."/>
            <person name="Thang M."/>
            <person name="Chan C."/>
        </authorList>
    </citation>
    <scope>NUCLEOTIDE SEQUENCE [LARGE SCALE GENOMIC DNA]</scope>
</reference>
<feature type="compositionally biased region" description="Basic and acidic residues" evidence="1">
    <location>
        <begin position="74"/>
        <end position="89"/>
    </location>
</feature>
<dbReference type="EMBL" id="CAXAMN010000814">
    <property type="protein sequence ID" value="CAK8990881.1"/>
    <property type="molecule type" value="Genomic_DNA"/>
</dbReference>
<feature type="compositionally biased region" description="Basic and acidic residues" evidence="1">
    <location>
        <begin position="35"/>
        <end position="59"/>
    </location>
</feature>
<sequence length="225" mass="24124">MAPQPLIRRRVTGKSSDAPTAAGQRPSAPRTSSASRREEDDKDDPVTLDKISKEKEESKPGSAVAKPVRNSVTNKKDWDSFVRSKERFKDTTELEAKANVDAGLLQAITDGDEGFMRAGAMPAVTAASSAGAKSLLDSLGEKVVNSKTKPPKSKEEKLEEIAKISPQERIQQKMHDCLKEAQVARTNGAEIDSKGVATQQLQGAAKAFLSSLKPKKKAKAGKAAK</sequence>
<gene>
    <name evidence="2" type="ORF">CCMP2556_LOCUS2217</name>
    <name evidence="3" type="ORF">CCMP2556_LOCUS2231</name>
</gene>
<accession>A0ABP0HPL1</accession>
<evidence type="ECO:0000313" key="4">
    <source>
        <dbReference type="Proteomes" id="UP001642484"/>
    </source>
</evidence>
<evidence type="ECO:0000313" key="2">
    <source>
        <dbReference type="EMBL" id="CAK8990845.1"/>
    </source>
</evidence>
<proteinExistence type="predicted"/>
<evidence type="ECO:0000313" key="3">
    <source>
        <dbReference type="EMBL" id="CAK8990881.1"/>
    </source>
</evidence>
<feature type="region of interest" description="Disordered" evidence="1">
    <location>
        <begin position="1"/>
        <end position="89"/>
    </location>
</feature>
<comment type="caution">
    <text evidence="2">The sequence shown here is derived from an EMBL/GenBank/DDBJ whole genome shotgun (WGS) entry which is preliminary data.</text>
</comment>
<feature type="compositionally biased region" description="Low complexity" evidence="1">
    <location>
        <begin position="25"/>
        <end position="34"/>
    </location>
</feature>
<evidence type="ECO:0000256" key="1">
    <source>
        <dbReference type="SAM" id="MobiDB-lite"/>
    </source>
</evidence>
<organism evidence="2 4">
    <name type="scientific">Durusdinium trenchii</name>
    <dbReference type="NCBI Taxonomy" id="1381693"/>
    <lineage>
        <taxon>Eukaryota</taxon>
        <taxon>Sar</taxon>
        <taxon>Alveolata</taxon>
        <taxon>Dinophyceae</taxon>
        <taxon>Suessiales</taxon>
        <taxon>Symbiodiniaceae</taxon>
        <taxon>Durusdinium</taxon>
    </lineage>
</organism>